<organism evidence="1 2">
    <name type="scientific">Medicago truncatula</name>
    <name type="common">Barrel medic</name>
    <name type="synonym">Medicago tribuloides</name>
    <dbReference type="NCBI Taxonomy" id="3880"/>
    <lineage>
        <taxon>Eukaryota</taxon>
        <taxon>Viridiplantae</taxon>
        <taxon>Streptophyta</taxon>
        <taxon>Embryophyta</taxon>
        <taxon>Tracheophyta</taxon>
        <taxon>Spermatophyta</taxon>
        <taxon>Magnoliopsida</taxon>
        <taxon>eudicotyledons</taxon>
        <taxon>Gunneridae</taxon>
        <taxon>Pentapetalae</taxon>
        <taxon>rosids</taxon>
        <taxon>fabids</taxon>
        <taxon>Fabales</taxon>
        <taxon>Fabaceae</taxon>
        <taxon>Papilionoideae</taxon>
        <taxon>50 kb inversion clade</taxon>
        <taxon>NPAAA clade</taxon>
        <taxon>Hologalegina</taxon>
        <taxon>IRL clade</taxon>
        <taxon>Trifolieae</taxon>
        <taxon>Medicago</taxon>
    </lineage>
</organism>
<proteinExistence type="predicted"/>
<dbReference type="AlphaFoldDB" id="A0A396HIF4"/>
<reference evidence="2" key="1">
    <citation type="journal article" date="2018" name="Nat. Plants">
        <title>Whole-genome landscape of Medicago truncatula symbiotic genes.</title>
        <authorList>
            <person name="Pecrix Y."/>
            <person name="Staton S.E."/>
            <person name="Sallet E."/>
            <person name="Lelandais-Briere C."/>
            <person name="Moreau S."/>
            <person name="Carrere S."/>
            <person name="Blein T."/>
            <person name="Jardinaud M.F."/>
            <person name="Latrasse D."/>
            <person name="Zouine M."/>
            <person name="Zahm M."/>
            <person name="Kreplak J."/>
            <person name="Mayjonade B."/>
            <person name="Satge C."/>
            <person name="Perez M."/>
            <person name="Cauet S."/>
            <person name="Marande W."/>
            <person name="Chantry-Darmon C."/>
            <person name="Lopez-Roques C."/>
            <person name="Bouchez O."/>
            <person name="Berard A."/>
            <person name="Debelle F."/>
            <person name="Munos S."/>
            <person name="Bendahmane A."/>
            <person name="Berges H."/>
            <person name="Niebel A."/>
            <person name="Buitink J."/>
            <person name="Frugier F."/>
            <person name="Benhamed M."/>
            <person name="Crespi M."/>
            <person name="Gouzy J."/>
            <person name="Gamas P."/>
        </authorList>
    </citation>
    <scope>NUCLEOTIDE SEQUENCE [LARGE SCALE GENOMIC DNA]</scope>
    <source>
        <strain evidence="2">cv. Jemalong A17</strain>
    </source>
</reference>
<protein>
    <submittedName>
        <fullName evidence="1">Uncharacterized protein</fullName>
    </submittedName>
</protein>
<accession>A0A396HIF4</accession>
<dbReference type="EMBL" id="PSQE01000006">
    <property type="protein sequence ID" value="RHN52398.1"/>
    <property type="molecule type" value="Genomic_DNA"/>
</dbReference>
<name>A0A396HIF4_MEDTR</name>
<sequence length="44" mass="4989">MIVLGFAASGGGFALELWSRDDSMMKIRKESLRITQKKMNLMNL</sequence>
<comment type="caution">
    <text evidence="1">The sequence shown here is derived from an EMBL/GenBank/DDBJ whole genome shotgun (WGS) entry which is preliminary data.</text>
</comment>
<dbReference type="Proteomes" id="UP000265566">
    <property type="component" value="Chromosome 6"/>
</dbReference>
<evidence type="ECO:0000313" key="1">
    <source>
        <dbReference type="EMBL" id="RHN52398.1"/>
    </source>
</evidence>
<dbReference type="Gramene" id="rna37069">
    <property type="protein sequence ID" value="RHN52398.1"/>
    <property type="gene ID" value="gene37069"/>
</dbReference>
<evidence type="ECO:0000313" key="2">
    <source>
        <dbReference type="Proteomes" id="UP000265566"/>
    </source>
</evidence>
<gene>
    <name evidence="1" type="ORF">MtrunA17_Chr6g0480071</name>
</gene>